<evidence type="ECO:0000256" key="7">
    <source>
        <dbReference type="ARBA" id="ARBA00022741"/>
    </source>
</evidence>
<dbReference type="InterPro" id="IPR036890">
    <property type="entry name" value="HATPase_C_sf"/>
</dbReference>
<dbReference type="PANTHER" id="PTHR43047">
    <property type="entry name" value="TWO-COMPONENT HISTIDINE PROTEIN KINASE"/>
    <property type="match status" value="1"/>
</dbReference>
<evidence type="ECO:0000256" key="9">
    <source>
        <dbReference type="ARBA" id="ARBA00022840"/>
    </source>
</evidence>
<organism evidence="17 18">
    <name type="scientific">Flavobacterium hiemivividum</name>
    <dbReference type="NCBI Taxonomy" id="2541734"/>
    <lineage>
        <taxon>Bacteria</taxon>
        <taxon>Pseudomonadati</taxon>
        <taxon>Bacteroidota</taxon>
        <taxon>Flavobacteriia</taxon>
        <taxon>Flavobacteriales</taxon>
        <taxon>Flavobacteriaceae</taxon>
        <taxon>Flavobacterium</taxon>
    </lineage>
</organism>
<dbReference type="Gene3D" id="3.30.565.10">
    <property type="entry name" value="Histidine kinase-like ATPase, C-terminal domain"/>
    <property type="match status" value="1"/>
</dbReference>
<dbReference type="SUPFAM" id="SSF47384">
    <property type="entry name" value="Homodimeric domain of signal transducing histidine kinase"/>
    <property type="match status" value="1"/>
</dbReference>
<dbReference type="SMART" id="SM00387">
    <property type="entry name" value="HATPase_c"/>
    <property type="match status" value="1"/>
</dbReference>
<dbReference type="Pfam" id="PF02518">
    <property type="entry name" value="HATPase_c"/>
    <property type="match status" value="1"/>
</dbReference>
<dbReference type="Gene3D" id="1.10.287.130">
    <property type="match status" value="1"/>
</dbReference>
<dbReference type="CDD" id="cd00082">
    <property type="entry name" value="HisKA"/>
    <property type="match status" value="1"/>
</dbReference>
<dbReference type="SUPFAM" id="SSF52172">
    <property type="entry name" value="CheY-like"/>
    <property type="match status" value="1"/>
</dbReference>
<comment type="subcellular location">
    <subcellularLocation>
        <location evidence="2">Membrane</location>
    </subcellularLocation>
</comment>
<evidence type="ECO:0000259" key="16">
    <source>
        <dbReference type="PROSITE" id="PS50110"/>
    </source>
</evidence>
<dbReference type="SMART" id="SM00448">
    <property type="entry name" value="REC"/>
    <property type="match status" value="1"/>
</dbReference>
<dbReference type="InterPro" id="IPR036097">
    <property type="entry name" value="HisK_dim/P_sf"/>
</dbReference>
<feature type="domain" description="Response regulatory" evidence="16">
    <location>
        <begin position="545"/>
        <end position="661"/>
    </location>
</feature>
<evidence type="ECO:0000256" key="10">
    <source>
        <dbReference type="ARBA" id="ARBA00022989"/>
    </source>
</evidence>
<feature type="transmembrane region" description="Helical" evidence="14">
    <location>
        <begin position="15"/>
        <end position="37"/>
    </location>
</feature>
<feature type="domain" description="Histidine kinase" evidence="15">
    <location>
        <begin position="306"/>
        <end position="523"/>
    </location>
</feature>
<reference evidence="17 18" key="1">
    <citation type="submission" date="2019-03" db="EMBL/GenBank/DDBJ databases">
        <title>Flavobacterium TSA-D2 sp. nov., isolated from arctic soil.</title>
        <authorList>
            <person name="Chaudhary D.K."/>
        </authorList>
    </citation>
    <scope>NUCLEOTIDE SEQUENCE [LARGE SCALE GENOMIC DNA]</scope>
    <source>
        <strain evidence="17 18">TSA-D2</strain>
    </source>
</reference>
<dbReference type="GO" id="GO:0009927">
    <property type="term" value="F:histidine phosphotransfer kinase activity"/>
    <property type="evidence" value="ECO:0007669"/>
    <property type="project" value="TreeGrafter"/>
</dbReference>
<sequence length="668" mass="76276">MKNKFVEFNANGLTYKLVCFFFLGLLSVVVFLSYLMYTNFNAITKKQENRHESYLVADLLRQSSDDLTRFSRLYIITEDERYEKMFWEVLNIQNGNLPFPENYNRVYWDVVMTQNKTGDANLKTQSLAAKIRDLGFTTEELVKLKEAKLNSDNLVLTEERAMNAVKGLYKDAAGDYTIIAKPNKELATELVFGQQFHKEKAEIAGPINDFFEMIDVRTKKDIEVAVNREKFILVLIFVFVTITMLVLFYILIVLMKKTFANKALIEKYNKRLRKDNELLEKNKKELSKATDIAELANKAKSDFLANMSHEIRTPMNGILGFIEILSEIETDAEKKEYLDIINTASNNLLNIINDILHLSKIESGSYSIQKDVVDLYNVVKKSSRLFEEQAKAKQVKFVFEFDNNLKKHVLLCENSILHILNNVLSNAVKFTHNGFVKLSVKELEGGILELVVEDTGIGICEIKQKNLYNPFDQGEHFLTKKYGGTGLGLPIVKKLVDLMGGEVHYKSAVGEGTTVSILLPFEDTSVPKIDEIIKAENIEVERNLRIVSADDVEINQKVLEKMLRGQFLEFKKVYNGNELIAELQKNHCDIVFMDIQMPELNGIDTTKWIRNNSKLSSIVIIGVSAFALGDDSQKAIDAGMDDYITKPYNRRVLVNIINKWGFKIFAAN</sequence>
<feature type="transmembrane region" description="Helical" evidence="14">
    <location>
        <begin position="231"/>
        <end position="255"/>
    </location>
</feature>
<dbReference type="Proteomes" id="UP000294597">
    <property type="component" value="Unassembled WGS sequence"/>
</dbReference>
<dbReference type="InterPro" id="IPR011006">
    <property type="entry name" value="CheY-like_superfamily"/>
</dbReference>
<dbReference type="AlphaFoldDB" id="A0A4R5CZN1"/>
<evidence type="ECO:0000256" key="6">
    <source>
        <dbReference type="ARBA" id="ARBA00022692"/>
    </source>
</evidence>
<dbReference type="RefSeq" id="WP_132110712.1">
    <property type="nucleotide sequence ID" value="NZ_SMFO01000005.1"/>
</dbReference>
<keyword evidence="13" id="KW-0175">Coiled coil</keyword>
<keyword evidence="18" id="KW-1185">Reference proteome</keyword>
<keyword evidence="11 14" id="KW-0472">Membrane</keyword>
<evidence type="ECO:0000256" key="14">
    <source>
        <dbReference type="SAM" id="Phobius"/>
    </source>
</evidence>
<evidence type="ECO:0000256" key="12">
    <source>
        <dbReference type="PROSITE-ProRule" id="PRU00169"/>
    </source>
</evidence>
<dbReference type="PROSITE" id="PS50109">
    <property type="entry name" value="HIS_KIN"/>
    <property type="match status" value="1"/>
</dbReference>
<keyword evidence="4 12" id="KW-0597">Phosphoprotein</keyword>
<dbReference type="PROSITE" id="PS50110">
    <property type="entry name" value="RESPONSE_REGULATORY"/>
    <property type="match status" value="1"/>
</dbReference>
<dbReference type="Pfam" id="PF00072">
    <property type="entry name" value="Response_reg"/>
    <property type="match status" value="1"/>
</dbReference>
<feature type="modified residue" description="4-aspartylphosphate" evidence="12">
    <location>
        <position position="594"/>
    </location>
</feature>
<keyword evidence="6 14" id="KW-0812">Transmembrane</keyword>
<gene>
    <name evidence="17" type="ORF">E0F98_09215</name>
</gene>
<evidence type="ECO:0000256" key="4">
    <source>
        <dbReference type="ARBA" id="ARBA00022553"/>
    </source>
</evidence>
<evidence type="ECO:0000256" key="8">
    <source>
        <dbReference type="ARBA" id="ARBA00022777"/>
    </source>
</evidence>
<feature type="coiled-coil region" evidence="13">
    <location>
        <begin position="262"/>
        <end position="289"/>
    </location>
</feature>
<dbReference type="Pfam" id="PF00512">
    <property type="entry name" value="HisKA"/>
    <property type="match status" value="1"/>
</dbReference>
<evidence type="ECO:0000256" key="13">
    <source>
        <dbReference type="SAM" id="Coils"/>
    </source>
</evidence>
<dbReference type="GO" id="GO:0005886">
    <property type="term" value="C:plasma membrane"/>
    <property type="evidence" value="ECO:0007669"/>
    <property type="project" value="TreeGrafter"/>
</dbReference>
<dbReference type="InterPro" id="IPR003661">
    <property type="entry name" value="HisK_dim/P_dom"/>
</dbReference>
<evidence type="ECO:0000256" key="3">
    <source>
        <dbReference type="ARBA" id="ARBA00012438"/>
    </source>
</evidence>
<dbReference type="EC" id="2.7.13.3" evidence="3"/>
<dbReference type="PRINTS" id="PR00344">
    <property type="entry name" value="BCTRLSENSOR"/>
</dbReference>
<dbReference type="InterPro" id="IPR004358">
    <property type="entry name" value="Sig_transdc_His_kin-like_C"/>
</dbReference>
<protein>
    <recommendedName>
        <fullName evidence="3">histidine kinase</fullName>
        <ecNumber evidence="3">2.7.13.3</ecNumber>
    </recommendedName>
</protein>
<keyword evidence="10 14" id="KW-1133">Transmembrane helix</keyword>
<keyword evidence="5" id="KW-0808">Transferase</keyword>
<dbReference type="SUPFAM" id="SSF55874">
    <property type="entry name" value="ATPase domain of HSP90 chaperone/DNA topoisomerase II/histidine kinase"/>
    <property type="match status" value="1"/>
</dbReference>
<keyword evidence="8" id="KW-0418">Kinase</keyword>
<evidence type="ECO:0000256" key="2">
    <source>
        <dbReference type="ARBA" id="ARBA00004370"/>
    </source>
</evidence>
<name>A0A4R5CZN1_9FLAO</name>
<dbReference type="Gene3D" id="3.40.50.2300">
    <property type="match status" value="1"/>
</dbReference>
<evidence type="ECO:0000256" key="5">
    <source>
        <dbReference type="ARBA" id="ARBA00022679"/>
    </source>
</evidence>
<dbReference type="EMBL" id="SMFO01000005">
    <property type="protein sequence ID" value="TDE04124.1"/>
    <property type="molecule type" value="Genomic_DNA"/>
</dbReference>
<dbReference type="PANTHER" id="PTHR43047:SF72">
    <property type="entry name" value="OSMOSENSING HISTIDINE PROTEIN KINASE SLN1"/>
    <property type="match status" value="1"/>
</dbReference>
<evidence type="ECO:0000256" key="11">
    <source>
        <dbReference type="ARBA" id="ARBA00023136"/>
    </source>
</evidence>
<dbReference type="InterPro" id="IPR005467">
    <property type="entry name" value="His_kinase_dom"/>
</dbReference>
<evidence type="ECO:0000313" key="18">
    <source>
        <dbReference type="Proteomes" id="UP000294597"/>
    </source>
</evidence>
<keyword evidence="7" id="KW-0547">Nucleotide-binding</keyword>
<evidence type="ECO:0000259" key="15">
    <source>
        <dbReference type="PROSITE" id="PS50109"/>
    </source>
</evidence>
<dbReference type="CDD" id="cd17546">
    <property type="entry name" value="REC_hyHK_CKI1_RcsC-like"/>
    <property type="match status" value="1"/>
</dbReference>
<dbReference type="InterPro" id="IPR003594">
    <property type="entry name" value="HATPase_dom"/>
</dbReference>
<dbReference type="GO" id="GO:0005524">
    <property type="term" value="F:ATP binding"/>
    <property type="evidence" value="ECO:0007669"/>
    <property type="project" value="UniProtKB-KW"/>
</dbReference>
<comment type="catalytic activity">
    <reaction evidence="1">
        <text>ATP + protein L-histidine = ADP + protein N-phospho-L-histidine.</text>
        <dbReference type="EC" id="2.7.13.3"/>
    </reaction>
</comment>
<proteinExistence type="predicted"/>
<keyword evidence="9" id="KW-0067">ATP-binding</keyword>
<evidence type="ECO:0000256" key="1">
    <source>
        <dbReference type="ARBA" id="ARBA00000085"/>
    </source>
</evidence>
<dbReference type="CDD" id="cd16922">
    <property type="entry name" value="HATPase_EvgS-ArcB-TorS-like"/>
    <property type="match status" value="1"/>
</dbReference>
<accession>A0A4R5CZN1</accession>
<dbReference type="InterPro" id="IPR001789">
    <property type="entry name" value="Sig_transdc_resp-reg_receiver"/>
</dbReference>
<dbReference type="GO" id="GO:0000155">
    <property type="term" value="F:phosphorelay sensor kinase activity"/>
    <property type="evidence" value="ECO:0007669"/>
    <property type="project" value="InterPro"/>
</dbReference>
<dbReference type="FunFam" id="1.10.287.130:FF:000004">
    <property type="entry name" value="Ethylene receptor 1"/>
    <property type="match status" value="1"/>
</dbReference>
<comment type="caution">
    <text evidence="17">The sequence shown here is derived from an EMBL/GenBank/DDBJ whole genome shotgun (WGS) entry which is preliminary data.</text>
</comment>
<evidence type="ECO:0000313" key="17">
    <source>
        <dbReference type="EMBL" id="TDE04124.1"/>
    </source>
</evidence>
<dbReference type="SMART" id="SM00388">
    <property type="entry name" value="HisKA"/>
    <property type="match status" value="1"/>
</dbReference>